<keyword evidence="19" id="KW-1185">Reference proteome</keyword>
<evidence type="ECO:0000256" key="13">
    <source>
        <dbReference type="ARBA" id="ARBA00022946"/>
    </source>
</evidence>
<evidence type="ECO:0000256" key="11">
    <source>
        <dbReference type="ARBA" id="ARBA00022837"/>
    </source>
</evidence>
<dbReference type="Pfam" id="PF13328">
    <property type="entry name" value="HD_4"/>
    <property type="match status" value="1"/>
</dbReference>
<evidence type="ECO:0000256" key="2">
    <source>
        <dbReference type="ARBA" id="ARBA00007476"/>
    </source>
</evidence>
<gene>
    <name evidence="18" type="ORF">FPE_LOCUS23598</name>
</gene>
<dbReference type="PANTHER" id="PTHR21262:SF12">
    <property type="entry name" value="GTP DIPHOSPHOKINASE CRSH, CHLOROPLASTIC-RELATED"/>
    <property type="match status" value="1"/>
</dbReference>
<dbReference type="InterPro" id="IPR002048">
    <property type="entry name" value="EF_hand_dom"/>
</dbReference>
<evidence type="ECO:0000256" key="4">
    <source>
        <dbReference type="ARBA" id="ARBA00022528"/>
    </source>
</evidence>
<keyword evidence="5" id="KW-0934">Plastid</keyword>
<feature type="domain" description="RelA/SpoT" evidence="17">
    <location>
        <begin position="416"/>
        <end position="540"/>
    </location>
</feature>
<evidence type="ECO:0000256" key="1">
    <source>
        <dbReference type="ARBA" id="ARBA00004229"/>
    </source>
</evidence>
<dbReference type="GO" id="GO:0009507">
    <property type="term" value="C:chloroplast"/>
    <property type="evidence" value="ECO:0007669"/>
    <property type="project" value="UniProtKB-SubCell"/>
</dbReference>
<proteinExistence type="inferred from homology"/>
<dbReference type="Proteomes" id="UP000834106">
    <property type="component" value="Chromosome 14"/>
</dbReference>
<organism evidence="18 19">
    <name type="scientific">Fraxinus pennsylvanica</name>
    <dbReference type="NCBI Taxonomy" id="56036"/>
    <lineage>
        <taxon>Eukaryota</taxon>
        <taxon>Viridiplantae</taxon>
        <taxon>Streptophyta</taxon>
        <taxon>Embryophyta</taxon>
        <taxon>Tracheophyta</taxon>
        <taxon>Spermatophyta</taxon>
        <taxon>Magnoliopsida</taxon>
        <taxon>eudicotyledons</taxon>
        <taxon>Gunneridae</taxon>
        <taxon>Pentapetalae</taxon>
        <taxon>asterids</taxon>
        <taxon>lamiids</taxon>
        <taxon>Lamiales</taxon>
        <taxon>Oleaceae</taxon>
        <taxon>Oleeae</taxon>
        <taxon>Fraxinus</taxon>
    </lineage>
</organism>
<keyword evidence="4" id="KW-0150">Chloroplast</keyword>
<dbReference type="SUPFAM" id="SSF47473">
    <property type="entry name" value="EF-hand"/>
    <property type="match status" value="1"/>
</dbReference>
<dbReference type="GO" id="GO:0005524">
    <property type="term" value="F:ATP binding"/>
    <property type="evidence" value="ECO:0007669"/>
    <property type="project" value="UniProtKB-KW"/>
</dbReference>
<evidence type="ECO:0000259" key="16">
    <source>
        <dbReference type="SMART" id="SM00054"/>
    </source>
</evidence>
<keyword evidence="14" id="KW-0346">Stress response</keyword>
<dbReference type="SMART" id="SM00954">
    <property type="entry name" value="RelA_SpoT"/>
    <property type="match status" value="1"/>
</dbReference>
<evidence type="ECO:0000256" key="3">
    <source>
        <dbReference type="ARBA" id="ARBA00013251"/>
    </source>
</evidence>
<evidence type="ECO:0000313" key="18">
    <source>
        <dbReference type="EMBL" id="CAI9776168.1"/>
    </source>
</evidence>
<evidence type="ECO:0000256" key="12">
    <source>
        <dbReference type="ARBA" id="ARBA00022840"/>
    </source>
</evidence>
<dbReference type="EMBL" id="OU503049">
    <property type="protein sequence ID" value="CAI9776168.1"/>
    <property type="molecule type" value="Genomic_DNA"/>
</dbReference>
<comment type="similarity">
    <text evidence="2">Belongs to the RelA/SpoT family.</text>
</comment>
<evidence type="ECO:0000256" key="9">
    <source>
        <dbReference type="ARBA" id="ARBA00022741"/>
    </source>
</evidence>
<feature type="domain" description="EF-hand" evidence="16">
    <location>
        <begin position="579"/>
        <end position="607"/>
    </location>
</feature>
<evidence type="ECO:0000256" key="8">
    <source>
        <dbReference type="ARBA" id="ARBA00022737"/>
    </source>
</evidence>
<dbReference type="Pfam" id="PF04607">
    <property type="entry name" value="RelA_SpoT"/>
    <property type="match status" value="1"/>
</dbReference>
<dbReference type="GO" id="GO:0015969">
    <property type="term" value="P:guanosine tetraphosphate metabolic process"/>
    <property type="evidence" value="ECO:0007669"/>
    <property type="project" value="InterPro"/>
</dbReference>
<keyword evidence="12" id="KW-0067">ATP-binding</keyword>
<evidence type="ECO:0000256" key="5">
    <source>
        <dbReference type="ARBA" id="ARBA00022640"/>
    </source>
</evidence>
<dbReference type="Gene3D" id="3.30.460.10">
    <property type="entry name" value="Beta Polymerase, domain 2"/>
    <property type="match status" value="1"/>
</dbReference>
<evidence type="ECO:0000313" key="19">
    <source>
        <dbReference type="Proteomes" id="UP000834106"/>
    </source>
</evidence>
<dbReference type="FunFam" id="1.10.3210.10:FF:000019">
    <property type="entry name" value="Probable GTP diphosphokinase CRSH, chloroplastic"/>
    <property type="match status" value="1"/>
</dbReference>
<dbReference type="EC" id="2.7.6.5" evidence="3"/>
<dbReference type="Gene3D" id="1.10.238.10">
    <property type="entry name" value="EF-hand"/>
    <property type="match status" value="1"/>
</dbReference>
<dbReference type="InterPro" id="IPR018247">
    <property type="entry name" value="EF_Hand_1_Ca_BS"/>
</dbReference>
<dbReference type="InterPro" id="IPR007685">
    <property type="entry name" value="RelA_SpoT"/>
</dbReference>
<dbReference type="GO" id="GO:0016301">
    <property type="term" value="F:kinase activity"/>
    <property type="evidence" value="ECO:0007669"/>
    <property type="project" value="UniProtKB-KW"/>
</dbReference>
<protein>
    <recommendedName>
        <fullName evidence="3">GTP diphosphokinase</fullName>
        <ecNumber evidence="3">2.7.6.5</ecNumber>
    </recommendedName>
</protein>
<evidence type="ECO:0000256" key="14">
    <source>
        <dbReference type="ARBA" id="ARBA00023016"/>
    </source>
</evidence>
<sequence length="685" mass="76401">MLSSTQRMEMGILAPHLSHNAVIPHLTGITPVHFEYGVIRPGKASMIRELVESSLSSIAVSALNALKWPLDRIASNNYKSREDGDSLALRVADGLLPVMELQLHLHLHSNSHPFSKPIILPKCPSISTFFVPIFPGWREKHPRLLLALPLSQRPAAAEMTLEQPGGKMVVELVGAFNELTERMNKTVLSTSSSRLLFKVLKLSIPLLHTLPPNSHGRSPLEKALSVAVILADLQMDAEVISAGILREGLERGAISIYEVKDRIGIGTAHLLHESMRLKNISSKVEALDDESASALRKFCLTYYDIRAIILDLALKLDTMRHLDYLPRYKQQVISLEVMMIYAPLAHAIGTKILSLELEDLSFHYLFPCSFLYVDAWLRSHETGSTPLIDIYKEQLLQTLRSDPFLAETVENISIEGRYKSRYSTMKKLLRDGRKPEEVNDILGLRVVLSPASGLNSSKAGEKACYRVREIIQSVWKELPSRSKDYIARPKANGYRSLHMAVDISDNCKSRPLMEIQVRTAEMDMMAAGGTASHALYKGGLTDPEEAKHLKAIMMAAAELAALRLKDLPSGNPVGLEIDHRDRVFCLLDKNGDGKISIEELMEIMEELGAQGDDAREMMCILDSNSDGSLSSDEFDLFQKQVELMRNLEDRDAQYKTLLNEKLETADSSGLIQAYTKELGDRLAMN</sequence>
<evidence type="ECO:0000256" key="10">
    <source>
        <dbReference type="ARBA" id="ARBA00022777"/>
    </source>
</evidence>
<dbReference type="FunFam" id="1.10.238.10:FF:000287">
    <property type="entry name" value="Probable GTP diphosphokinase CRSH, chloroplastic"/>
    <property type="match status" value="1"/>
</dbReference>
<evidence type="ECO:0000256" key="15">
    <source>
        <dbReference type="ARBA" id="ARBA00023134"/>
    </source>
</evidence>
<dbReference type="CDD" id="cd05399">
    <property type="entry name" value="NT_Rel-Spo_like"/>
    <property type="match status" value="1"/>
</dbReference>
<dbReference type="InterPro" id="IPR011992">
    <property type="entry name" value="EF-hand-dom_pair"/>
</dbReference>
<evidence type="ECO:0000259" key="17">
    <source>
        <dbReference type="SMART" id="SM00954"/>
    </source>
</evidence>
<accession>A0AAD1ZUV6</accession>
<keyword evidence="6" id="KW-0808">Transferase</keyword>
<evidence type="ECO:0000256" key="7">
    <source>
        <dbReference type="ARBA" id="ARBA00022723"/>
    </source>
</evidence>
<reference evidence="18" key="1">
    <citation type="submission" date="2023-05" db="EMBL/GenBank/DDBJ databases">
        <authorList>
            <person name="Huff M."/>
        </authorList>
    </citation>
    <scope>NUCLEOTIDE SEQUENCE</scope>
</reference>
<dbReference type="FunFam" id="3.30.460.10:FF:000025">
    <property type="entry name" value="probable GTP diphosphokinase CRSH, chloroplastic"/>
    <property type="match status" value="1"/>
</dbReference>
<dbReference type="InterPro" id="IPR043519">
    <property type="entry name" value="NT_sf"/>
</dbReference>
<dbReference type="SMART" id="SM00054">
    <property type="entry name" value="EFh"/>
    <property type="match status" value="2"/>
</dbReference>
<keyword evidence="13" id="KW-0809">Transit peptide</keyword>
<keyword evidence="9" id="KW-0547">Nucleotide-binding</keyword>
<keyword evidence="11" id="KW-0106">Calcium</keyword>
<dbReference type="AlphaFoldDB" id="A0AAD1ZUV6"/>
<comment type="subcellular location">
    <subcellularLocation>
        <location evidence="1">Plastid</location>
        <location evidence="1">Chloroplast</location>
    </subcellularLocation>
</comment>
<keyword evidence="15" id="KW-0342">GTP-binding</keyword>
<dbReference type="GO" id="GO:0005525">
    <property type="term" value="F:GTP binding"/>
    <property type="evidence" value="ECO:0007669"/>
    <property type="project" value="UniProtKB-KW"/>
</dbReference>
<evidence type="ECO:0000256" key="6">
    <source>
        <dbReference type="ARBA" id="ARBA00022679"/>
    </source>
</evidence>
<dbReference type="GO" id="GO:0005509">
    <property type="term" value="F:calcium ion binding"/>
    <property type="evidence" value="ECO:0007669"/>
    <property type="project" value="InterPro"/>
</dbReference>
<keyword evidence="7" id="KW-0479">Metal-binding</keyword>
<keyword evidence="8" id="KW-0677">Repeat</keyword>
<keyword evidence="10" id="KW-0418">Kinase</keyword>
<dbReference type="PANTHER" id="PTHR21262">
    <property type="entry name" value="GUANOSINE-3',5'-BIS DIPHOSPHATE 3'-PYROPHOSPHOHYDROLASE"/>
    <property type="match status" value="1"/>
</dbReference>
<dbReference type="SUPFAM" id="SSF81301">
    <property type="entry name" value="Nucleotidyltransferase"/>
    <property type="match status" value="1"/>
</dbReference>
<feature type="domain" description="EF-hand" evidence="16">
    <location>
        <begin position="613"/>
        <end position="641"/>
    </location>
</feature>
<dbReference type="Pfam" id="PF13499">
    <property type="entry name" value="EF-hand_7"/>
    <property type="match status" value="1"/>
</dbReference>
<name>A0AAD1ZUV6_9LAMI</name>
<dbReference type="Gene3D" id="1.10.3210.10">
    <property type="entry name" value="Hypothetical protein af1432"/>
    <property type="match status" value="1"/>
</dbReference>
<dbReference type="PROSITE" id="PS00018">
    <property type="entry name" value="EF_HAND_1"/>
    <property type="match status" value="2"/>
</dbReference>
<dbReference type="SUPFAM" id="SSF109604">
    <property type="entry name" value="HD-domain/PDEase-like"/>
    <property type="match status" value="1"/>
</dbReference>
<dbReference type="GO" id="GO:0008728">
    <property type="term" value="F:GTP diphosphokinase activity"/>
    <property type="evidence" value="ECO:0007669"/>
    <property type="project" value="UniProtKB-EC"/>
</dbReference>